<keyword evidence="2" id="KW-1185">Reference proteome</keyword>
<sequence length="114" mass="12539">MAGPEVEPIRVSELTGDEGGVWRVRTRDSTHYVDLERGTVTRVPGVNAPPTVNDRARPLRTIDTLRVGARGRWTMYTDGPDENIDFFWANTSLVAAIEAISRDQLPGADGVVPH</sequence>
<dbReference type="RefSeq" id="WP_134173171.1">
    <property type="nucleotide sequence ID" value="NZ_SODI01000001.1"/>
</dbReference>
<dbReference type="AlphaFoldDB" id="A0A4Y8KSD7"/>
<dbReference type="OrthoDB" id="5380150at2"/>
<name>A0A4Y8KSD7_9MICO</name>
<accession>A0A4Y8KSD7</accession>
<proteinExistence type="predicted"/>
<dbReference type="EMBL" id="SOHQ01000026">
    <property type="protein sequence ID" value="TFD79044.1"/>
    <property type="molecule type" value="Genomic_DNA"/>
</dbReference>
<evidence type="ECO:0000313" key="1">
    <source>
        <dbReference type="EMBL" id="TFD79044.1"/>
    </source>
</evidence>
<protein>
    <submittedName>
        <fullName evidence="1">Uncharacterized protein</fullName>
    </submittedName>
</protein>
<organism evidence="1 2">
    <name type="scientific">Cryobacterium psychrophilum</name>
    <dbReference type="NCBI Taxonomy" id="41988"/>
    <lineage>
        <taxon>Bacteria</taxon>
        <taxon>Bacillati</taxon>
        <taxon>Actinomycetota</taxon>
        <taxon>Actinomycetes</taxon>
        <taxon>Micrococcales</taxon>
        <taxon>Microbacteriaceae</taxon>
        <taxon>Cryobacterium</taxon>
    </lineage>
</organism>
<comment type="caution">
    <text evidence="1">The sequence shown here is derived from an EMBL/GenBank/DDBJ whole genome shotgun (WGS) entry which is preliminary data.</text>
</comment>
<reference evidence="1 2" key="1">
    <citation type="submission" date="2019-03" db="EMBL/GenBank/DDBJ databases">
        <title>Genomics of glacier-inhabiting Cryobacterium strains.</title>
        <authorList>
            <person name="Liu Q."/>
            <person name="Xin Y.-H."/>
        </authorList>
    </citation>
    <scope>NUCLEOTIDE SEQUENCE [LARGE SCALE GENOMIC DNA]</scope>
    <source>
        <strain evidence="1 2">CGMCC 1.4292</strain>
    </source>
</reference>
<dbReference type="Proteomes" id="UP000298218">
    <property type="component" value="Unassembled WGS sequence"/>
</dbReference>
<gene>
    <name evidence="1" type="ORF">E3T53_08050</name>
</gene>
<evidence type="ECO:0000313" key="2">
    <source>
        <dbReference type="Proteomes" id="UP000298218"/>
    </source>
</evidence>